<dbReference type="Proteomes" id="UP000265566">
    <property type="component" value="Chromosome 1"/>
</dbReference>
<evidence type="ECO:0000313" key="2">
    <source>
        <dbReference type="EMBL" id="AES60258.1"/>
    </source>
</evidence>
<reference evidence="2 5" key="2">
    <citation type="journal article" date="2014" name="BMC Genomics">
        <title>An improved genome release (version Mt4.0) for the model legume Medicago truncatula.</title>
        <authorList>
            <person name="Tang H."/>
            <person name="Krishnakumar V."/>
            <person name="Bidwell S."/>
            <person name="Rosen B."/>
            <person name="Chan A."/>
            <person name="Zhou S."/>
            <person name="Gentzbittel L."/>
            <person name="Childs K.L."/>
            <person name="Yandell M."/>
            <person name="Gundlach H."/>
            <person name="Mayer K.F."/>
            <person name="Schwartz D.C."/>
            <person name="Town C.D."/>
        </authorList>
    </citation>
    <scope>GENOME REANNOTATION</scope>
    <source>
        <strain evidence="4 5">cv. Jemalong A17</strain>
    </source>
</reference>
<dbReference type="EnsemblPlants" id="AES60258">
    <property type="protein sequence ID" value="AES60258"/>
    <property type="gene ID" value="MTR_1g042780"/>
</dbReference>
<keyword evidence="1" id="KW-1133">Transmembrane helix</keyword>
<accession>G7I4N2</accession>
<evidence type="ECO:0000313" key="4">
    <source>
        <dbReference type="EnsemblPlants" id="AES60258"/>
    </source>
</evidence>
<reference evidence="4" key="3">
    <citation type="submission" date="2015-04" db="UniProtKB">
        <authorList>
            <consortium name="EnsemblPlants"/>
        </authorList>
    </citation>
    <scope>IDENTIFICATION</scope>
    <source>
        <strain evidence="4">cv. Jemalong A17</strain>
    </source>
</reference>
<dbReference type="AlphaFoldDB" id="G7I4N2"/>
<keyword evidence="5" id="KW-1185">Reference proteome</keyword>
<proteinExistence type="predicted"/>
<feature type="transmembrane region" description="Helical" evidence="1">
    <location>
        <begin position="105"/>
        <end position="131"/>
    </location>
</feature>
<keyword evidence="1 2" id="KW-0812">Transmembrane</keyword>
<evidence type="ECO:0000256" key="1">
    <source>
        <dbReference type="SAM" id="Phobius"/>
    </source>
</evidence>
<dbReference type="EMBL" id="PSQE01000001">
    <property type="protein sequence ID" value="RHN78578.1"/>
    <property type="molecule type" value="Genomic_DNA"/>
</dbReference>
<keyword evidence="1" id="KW-0472">Membrane</keyword>
<dbReference type="HOGENOM" id="CLU_1909766_0_0_1"/>
<dbReference type="Gramene" id="rna2196">
    <property type="protein sequence ID" value="RHN78578.1"/>
    <property type="gene ID" value="gene2196"/>
</dbReference>
<dbReference type="Proteomes" id="UP000002051">
    <property type="component" value="Unassembled WGS sequence"/>
</dbReference>
<organism evidence="2 5">
    <name type="scientific">Medicago truncatula</name>
    <name type="common">Barrel medic</name>
    <name type="synonym">Medicago tribuloides</name>
    <dbReference type="NCBI Taxonomy" id="3880"/>
    <lineage>
        <taxon>Eukaryota</taxon>
        <taxon>Viridiplantae</taxon>
        <taxon>Streptophyta</taxon>
        <taxon>Embryophyta</taxon>
        <taxon>Tracheophyta</taxon>
        <taxon>Spermatophyta</taxon>
        <taxon>Magnoliopsida</taxon>
        <taxon>eudicotyledons</taxon>
        <taxon>Gunneridae</taxon>
        <taxon>Pentapetalae</taxon>
        <taxon>rosids</taxon>
        <taxon>fabids</taxon>
        <taxon>Fabales</taxon>
        <taxon>Fabaceae</taxon>
        <taxon>Papilionoideae</taxon>
        <taxon>50 kb inversion clade</taxon>
        <taxon>NPAAA clade</taxon>
        <taxon>Hologalegina</taxon>
        <taxon>IRL clade</taxon>
        <taxon>Trifolieae</taxon>
        <taxon>Medicago</taxon>
    </lineage>
</organism>
<evidence type="ECO:0000313" key="5">
    <source>
        <dbReference type="Proteomes" id="UP000002051"/>
    </source>
</evidence>
<reference evidence="2 5" key="1">
    <citation type="journal article" date="2011" name="Nature">
        <title>The Medicago genome provides insight into the evolution of rhizobial symbioses.</title>
        <authorList>
            <person name="Young N.D."/>
            <person name="Debelle F."/>
            <person name="Oldroyd G.E."/>
            <person name="Geurts R."/>
            <person name="Cannon S.B."/>
            <person name="Udvardi M.K."/>
            <person name="Benedito V.A."/>
            <person name="Mayer K.F."/>
            <person name="Gouzy J."/>
            <person name="Schoof H."/>
            <person name="Van de Peer Y."/>
            <person name="Proost S."/>
            <person name="Cook D.R."/>
            <person name="Meyers B.C."/>
            <person name="Spannagl M."/>
            <person name="Cheung F."/>
            <person name="De Mita S."/>
            <person name="Krishnakumar V."/>
            <person name="Gundlach H."/>
            <person name="Zhou S."/>
            <person name="Mudge J."/>
            <person name="Bharti A.K."/>
            <person name="Murray J.D."/>
            <person name="Naoumkina M.A."/>
            <person name="Rosen B."/>
            <person name="Silverstein K.A."/>
            <person name="Tang H."/>
            <person name="Rombauts S."/>
            <person name="Zhao P.X."/>
            <person name="Zhou P."/>
            <person name="Barbe V."/>
            <person name="Bardou P."/>
            <person name="Bechner M."/>
            <person name="Bellec A."/>
            <person name="Berger A."/>
            <person name="Berges H."/>
            <person name="Bidwell S."/>
            <person name="Bisseling T."/>
            <person name="Choisne N."/>
            <person name="Couloux A."/>
            <person name="Denny R."/>
            <person name="Deshpande S."/>
            <person name="Dai X."/>
            <person name="Doyle J.J."/>
            <person name="Dudez A.M."/>
            <person name="Farmer A.D."/>
            <person name="Fouteau S."/>
            <person name="Franken C."/>
            <person name="Gibelin C."/>
            <person name="Gish J."/>
            <person name="Goldstein S."/>
            <person name="Gonzalez A.J."/>
            <person name="Green P.J."/>
            <person name="Hallab A."/>
            <person name="Hartog M."/>
            <person name="Hua A."/>
            <person name="Humphray S.J."/>
            <person name="Jeong D.H."/>
            <person name="Jing Y."/>
            <person name="Jocker A."/>
            <person name="Kenton S.M."/>
            <person name="Kim D.J."/>
            <person name="Klee K."/>
            <person name="Lai H."/>
            <person name="Lang C."/>
            <person name="Lin S."/>
            <person name="Macmil S.L."/>
            <person name="Magdelenat G."/>
            <person name="Matthews L."/>
            <person name="McCorrison J."/>
            <person name="Monaghan E.L."/>
            <person name="Mun J.H."/>
            <person name="Najar F.Z."/>
            <person name="Nicholson C."/>
            <person name="Noirot C."/>
            <person name="O'Bleness M."/>
            <person name="Paule C.R."/>
            <person name="Poulain J."/>
            <person name="Prion F."/>
            <person name="Qin B."/>
            <person name="Qu C."/>
            <person name="Retzel E.F."/>
            <person name="Riddle C."/>
            <person name="Sallet E."/>
            <person name="Samain S."/>
            <person name="Samson N."/>
            <person name="Sanders I."/>
            <person name="Saurat O."/>
            <person name="Scarpelli C."/>
            <person name="Schiex T."/>
            <person name="Segurens B."/>
            <person name="Severin A.J."/>
            <person name="Sherrier D.J."/>
            <person name="Shi R."/>
            <person name="Sims S."/>
            <person name="Singer S.R."/>
            <person name="Sinharoy S."/>
            <person name="Sterck L."/>
            <person name="Viollet A."/>
            <person name="Wang B.B."/>
            <person name="Wang K."/>
            <person name="Wang M."/>
            <person name="Wang X."/>
            <person name="Warfsmann J."/>
            <person name="Weissenbach J."/>
            <person name="White D.D."/>
            <person name="White J.D."/>
            <person name="Wiley G.B."/>
            <person name="Wincker P."/>
            <person name="Xing Y."/>
            <person name="Yang L."/>
            <person name="Yao Z."/>
            <person name="Ying F."/>
            <person name="Zhai J."/>
            <person name="Zhou L."/>
            <person name="Zuber A."/>
            <person name="Denarie J."/>
            <person name="Dixon R.A."/>
            <person name="May G.D."/>
            <person name="Schwartz D.C."/>
            <person name="Rogers J."/>
            <person name="Quetier F."/>
            <person name="Town C.D."/>
            <person name="Roe B.A."/>
        </authorList>
    </citation>
    <scope>NUCLEOTIDE SEQUENCE [LARGE SCALE GENOMIC DNA]</scope>
    <source>
        <strain evidence="2">A17</strain>
        <strain evidence="4 5">cv. Jemalong A17</strain>
    </source>
</reference>
<protein>
    <submittedName>
        <fullName evidence="2">Transmembrane protein, putative</fullName>
    </submittedName>
</protein>
<evidence type="ECO:0000313" key="3">
    <source>
        <dbReference type="EMBL" id="RHN78578.1"/>
    </source>
</evidence>
<dbReference type="PaxDb" id="3880-AES60258"/>
<gene>
    <name evidence="2" type="ordered locus">MTR_1g042780</name>
    <name evidence="3" type="ORF">MtrunA17_Chr1g0167461</name>
</gene>
<name>G7I4N2_MEDTR</name>
<sequence length="133" mass="14850">MEKWGSEVHHRFEPEHSLKLSLAPNCRATHSTILVSAMSMLFSHAIGKSAQGKQKGAEQIRSMQYVCAVICRWQCHNIDKNNMCICIAIEGRDDSDLGLMITSRALLVCILFAKYLIISLGVQASNFSIFFTS</sequence>
<reference evidence="3" key="4">
    <citation type="journal article" date="2018" name="Nat. Plants">
        <title>Whole-genome landscape of Medicago truncatula symbiotic genes.</title>
        <authorList>
            <person name="Pecrix Y."/>
            <person name="Gamas P."/>
            <person name="Carrere S."/>
        </authorList>
    </citation>
    <scope>NUCLEOTIDE SEQUENCE</scope>
    <source>
        <tissue evidence="3">Leaves</tissue>
    </source>
</reference>
<dbReference type="EMBL" id="CM001217">
    <property type="protein sequence ID" value="AES60258.1"/>
    <property type="molecule type" value="Genomic_DNA"/>
</dbReference>